<reference evidence="3" key="1">
    <citation type="submission" date="2016-01" db="EMBL/GenBank/DDBJ databases">
        <authorList>
            <person name="Peeters Charlotte."/>
        </authorList>
    </citation>
    <scope>NUCLEOTIDE SEQUENCE</scope>
    <source>
        <strain evidence="3">LMG 22936</strain>
    </source>
</reference>
<name>A0A158IWP2_9BURK</name>
<protein>
    <submittedName>
        <fullName evidence="3">Filamentous hemagglutinin-like protein</fullName>
    </submittedName>
</protein>
<dbReference type="SUPFAM" id="SSF51126">
    <property type="entry name" value="Pectin lyase-like"/>
    <property type="match status" value="1"/>
</dbReference>
<dbReference type="RefSeq" id="WP_087631383.1">
    <property type="nucleotide sequence ID" value="NZ_FCNZ02000012.1"/>
</dbReference>
<feature type="chain" id="PRO_5011116901" evidence="1">
    <location>
        <begin position="42"/>
        <end position="782"/>
    </location>
</feature>
<dbReference type="Gene3D" id="2.160.20.110">
    <property type="match status" value="1"/>
</dbReference>
<evidence type="ECO:0000313" key="4">
    <source>
        <dbReference type="Proteomes" id="UP000054717"/>
    </source>
</evidence>
<keyword evidence="1" id="KW-0732">Signal</keyword>
<dbReference type="InterPro" id="IPR011050">
    <property type="entry name" value="Pectin_lyase_fold/virulence"/>
</dbReference>
<dbReference type="Pfam" id="PF05860">
    <property type="entry name" value="TPS"/>
    <property type="match status" value="1"/>
</dbReference>
<feature type="signal peptide" evidence="1">
    <location>
        <begin position="1"/>
        <end position="41"/>
    </location>
</feature>
<evidence type="ECO:0000313" key="3">
    <source>
        <dbReference type="EMBL" id="SAL60471.1"/>
    </source>
</evidence>
<dbReference type="NCBIfam" id="TIGR01901">
    <property type="entry name" value="adhes_NPXG"/>
    <property type="match status" value="1"/>
</dbReference>
<dbReference type="InterPro" id="IPR008638">
    <property type="entry name" value="FhaB/CdiA-like_TPS"/>
</dbReference>
<dbReference type="InterPro" id="IPR050909">
    <property type="entry name" value="Bact_Autotransporter_VF"/>
</dbReference>
<accession>A0A158IWP2</accession>
<gene>
    <name evidence="3" type="ORF">AWB66_03452</name>
</gene>
<dbReference type="Gene3D" id="2.160.20.10">
    <property type="entry name" value="Single-stranded right-handed beta-helix, Pectin lyase-like"/>
    <property type="match status" value="1"/>
</dbReference>
<evidence type="ECO:0000259" key="2">
    <source>
        <dbReference type="SMART" id="SM00912"/>
    </source>
</evidence>
<dbReference type="STRING" id="326475.AWB66_03452"/>
<evidence type="ECO:0000256" key="1">
    <source>
        <dbReference type="SAM" id="SignalP"/>
    </source>
</evidence>
<proteinExistence type="predicted"/>
<organism evidence="3 4">
    <name type="scientific">Caballeronia telluris</name>
    <dbReference type="NCBI Taxonomy" id="326475"/>
    <lineage>
        <taxon>Bacteria</taxon>
        <taxon>Pseudomonadati</taxon>
        <taxon>Pseudomonadota</taxon>
        <taxon>Betaproteobacteria</taxon>
        <taxon>Burkholderiales</taxon>
        <taxon>Burkholderiaceae</taxon>
        <taxon>Caballeronia</taxon>
    </lineage>
</organism>
<keyword evidence="4" id="KW-1185">Reference proteome</keyword>
<feature type="domain" description="Filamentous haemagglutinin FhaB/tRNA nuclease CdiA-like TPS" evidence="2">
    <location>
        <begin position="42"/>
        <end position="153"/>
    </location>
</feature>
<dbReference type="PANTHER" id="PTHR12338">
    <property type="entry name" value="AUTOTRANSPORTER"/>
    <property type="match status" value="1"/>
</dbReference>
<dbReference type="Proteomes" id="UP000054717">
    <property type="component" value="Unassembled WGS sequence"/>
</dbReference>
<sequence>MTHVRPNPAPTRRAHRLPDASHRLFFLAHFTLISIAATAHAAGPLPQDGNFVAGAGTIRTQGGTLDIKQSSPRAVVDWRSFSIGKGNSVNVDNGSGATLSRVSGAAGSVIDGKLSATGSFYLVNPQGVLIGPSGIVTTGGRFVASALDIDGNAFMKGGALILNGDGCGAVVSLGAISSSGGDVFLISRTTTVNAGSIDAPRGTAELAAGGEVLLKDSASGPQVYVQAGSYGKVIDKGTIAAAQISLQAADGNVFALAGKHGELRATGTAQRDGHVWLVADQGEVGAHGHIVASNADGAGGTVVFRARTLDLDYVSVDAAQWHLRTPSFIAGPHKASTIARNLSRGTSITVDAADPHGDIAVLSDLRWSGNASLALNAGHSVWIGRDVTIANAGGGNLTLRADAAGADHAGSAINRGLIDWSKSTGTVAALYDMNGGYAAGRVRVNPDWHAAPYSGLRTQLTAYKLINSIADLKRISSDLSGVYALGKDIAPAEDESGRVRLATATDSTFKGQLDGMGHEISGLSLQPLRDDGSHDDYGALFPTIGKSGIVRNIGIVDSGAGAINSPIALLAGDNQGLIVNVHATGSVISDGIATSGGGLVVNNDGVIARSSVSASFGYQGSFGGMAQSNGGLIVQSFADSDILGGTHSYGGGLVNSNSGTIRQSYATGSIGTLENGGIAEYNSGRIEQSFVTANVGPGGYPSGAIAAGNYGTITADVFWDRTATGHDNGVGRGTLMPAANGLTPAQMRDPASFGPTWDFGPHGAWAMPAGATHPVLQWQLAQ</sequence>
<dbReference type="SMART" id="SM00912">
    <property type="entry name" value="Haemagg_act"/>
    <property type="match status" value="1"/>
</dbReference>
<dbReference type="AlphaFoldDB" id="A0A158IWP2"/>
<comment type="caution">
    <text evidence="3">The sequence shown here is derived from an EMBL/GenBank/DDBJ whole genome shotgun (WGS) entry which is preliminary data.</text>
</comment>
<dbReference type="EMBL" id="FCNZ02000012">
    <property type="protein sequence ID" value="SAL60471.1"/>
    <property type="molecule type" value="Genomic_DNA"/>
</dbReference>
<dbReference type="InterPro" id="IPR012334">
    <property type="entry name" value="Pectin_lyas_fold"/>
</dbReference>
<dbReference type="PANTHER" id="PTHR12338:SF5">
    <property type="entry name" value="ANTIGEN 43-RELATED"/>
    <property type="match status" value="1"/>
</dbReference>